<evidence type="ECO:0000313" key="2">
    <source>
        <dbReference type="Proteomes" id="UP000243459"/>
    </source>
</evidence>
<keyword evidence="2" id="KW-1185">Reference proteome</keyword>
<gene>
    <name evidence="1" type="ORF">A4U43_C07F14480</name>
</gene>
<dbReference type="EMBL" id="CM007387">
    <property type="protein sequence ID" value="ONK63375.1"/>
    <property type="molecule type" value="Genomic_DNA"/>
</dbReference>
<dbReference type="Proteomes" id="UP000243459">
    <property type="component" value="Chromosome 7"/>
</dbReference>
<accession>A0A5P1EBW9</accession>
<reference evidence="2" key="1">
    <citation type="journal article" date="2017" name="Nat. Commun.">
        <title>The asparagus genome sheds light on the origin and evolution of a young Y chromosome.</title>
        <authorList>
            <person name="Harkess A."/>
            <person name="Zhou J."/>
            <person name="Xu C."/>
            <person name="Bowers J.E."/>
            <person name="Van der Hulst R."/>
            <person name="Ayyampalayam S."/>
            <person name="Mercati F."/>
            <person name="Riccardi P."/>
            <person name="McKain M.R."/>
            <person name="Kakrana A."/>
            <person name="Tang H."/>
            <person name="Ray J."/>
            <person name="Groenendijk J."/>
            <person name="Arikit S."/>
            <person name="Mathioni S.M."/>
            <person name="Nakano M."/>
            <person name="Shan H."/>
            <person name="Telgmann-Rauber A."/>
            <person name="Kanno A."/>
            <person name="Yue Z."/>
            <person name="Chen H."/>
            <person name="Li W."/>
            <person name="Chen Y."/>
            <person name="Xu X."/>
            <person name="Zhang Y."/>
            <person name="Luo S."/>
            <person name="Chen H."/>
            <person name="Gao J."/>
            <person name="Mao Z."/>
            <person name="Pires J.C."/>
            <person name="Luo M."/>
            <person name="Kudrna D."/>
            <person name="Wing R.A."/>
            <person name="Meyers B.C."/>
            <person name="Yi K."/>
            <person name="Kong H."/>
            <person name="Lavrijsen P."/>
            <person name="Sunseri F."/>
            <person name="Falavigna A."/>
            <person name="Ye Y."/>
            <person name="Leebens-Mack J.H."/>
            <person name="Chen G."/>
        </authorList>
    </citation>
    <scope>NUCLEOTIDE SEQUENCE [LARGE SCALE GENOMIC DNA]</scope>
    <source>
        <strain evidence="2">cv. DH0086</strain>
    </source>
</reference>
<sequence>MPIEVRWDSERMTVLSVFDRLSLASESFGNHVNPKVRKLPSSTSVIARAFLFWIQVPQGRQPENYPRKFPGELIIADIELEEELQSIELVGDLAVESIRVDMKQREIGEETELLKEITGDVGMVDVNSGISGEITELLGERHWWG</sequence>
<dbReference type="Gramene" id="ONK63375">
    <property type="protein sequence ID" value="ONK63375"/>
    <property type="gene ID" value="A4U43_C07F14480"/>
</dbReference>
<protein>
    <submittedName>
        <fullName evidence="1">Uncharacterized protein</fullName>
    </submittedName>
</protein>
<proteinExistence type="predicted"/>
<dbReference type="AlphaFoldDB" id="A0A5P1EBW9"/>
<evidence type="ECO:0000313" key="1">
    <source>
        <dbReference type="EMBL" id="ONK63375.1"/>
    </source>
</evidence>
<name>A0A5P1EBW9_ASPOF</name>
<organism evidence="1 2">
    <name type="scientific">Asparagus officinalis</name>
    <name type="common">Garden asparagus</name>
    <dbReference type="NCBI Taxonomy" id="4686"/>
    <lineage>
        <taxon>Eukaryota</taxon>
        <taxon>Viridiplantae</taxon>
        <taxon>Streptophyta</taxon>
        <taxon>Embryophyta</taxon>
        <taxon>Tracheophyta</taxon>
        <taxon>Spermatophyta</taxon>
        <taxon>Magnoliopsida</taxon>
        <taxon>Liliopsida</taxon>
        <taxon>Asparagales</taxon>
        <taxon>Asparagaceae</taxon>
        <taxon>Asparagoideae</taxon>
        <taxon>Asparagus</taxon>
    </lineage>
</organism>